<feature type="compositionally biased region" description="Acidic residues" evidence="1">
    <location>
        <begin position="48"/>
        <end position="74"/>
    </location>
</feature>
<evidence type="ECO:0000256" key="1">
    <source>
        <dbReference type="SAM" id="MobiDB-lite"/>
    </source>
</evidence>
<evidence type="ECO:0000313" key="3">
    <source>
        <dbReference type="EMBL" id="GAA4420830.1"/>
    </source>
</evidence>
<feature type="compositionally biased region" description="Acidic residues" evidence="1">
    <location>
        <begin position="28"/>
        <end position="37"/>
    </location>
</feature>
<reference evidence="4" key="2">
    <citation type="journal article" date="2019" name="Int. J. Syst. Evol. Microbiol.">
        <title>The Global Catalogue of Microorganisms (GCM) 10K type strain sequencing project: providing services to taxonomists for standard genome sequencing and annotation.</title>
        <authorList>
            <consortium name="The Broad Institute Genomics Platform"/>
            <consortium name="The Broad Institute Genome Sequencing Center for Infectious Disease"/>
            <person name="Wu L."/>
            <person name="Ma J."/>
        </authorList>
    </citation>
    <scope>NUCLEOTIDE SEQUENCE [LARGE SCALE GENOMIC DNA]</scope>
    <source>
        <strain evidence="4">JCM 17810</strain>
    </source>
</reference>
<evidence type="ECO:0000313" key="4">
    <source>
        <dbReference type="Proteomes" id="UP001500622"/>
    </source>
</evidence>
<gene>
    <name evidence="2" type="ORF">GCM10023169_05540</name>
    <name evidence="3" type="ORF">GCM10023169_13150</name>
</gene>
<dbReference type="EMBL" id="BAABGN010000004">
    <property type="protein sequence ID" value="GAA4420830.1"/>
    <property type="molecule type" value="Genomic_DNA"/>
</dbReference>
<comment type="caution">
    <text evidence="2">The sequence shown here is derived from an EMBL/GenBank/DDBJ whole genome shotgun (WGS) entry which is preliminary data.</text>
</comment>
<dbReference type="Proteomes" id="UP001500622">
    <property type="component" value="Unassembled WGS sequence"/>
</dbReference>
<evidence type="ECO:0000313" key="2">
    <source>
        <dbReference type="EMBL" id="GAA4417257.1"/>
    </source>
</evidence>
<organism evidence="2 4">
    <name type="scientific">Georgenia halophila</name>
    <dbReference type="NCBI Taxonomy" id="620889"/>
    <lineage>
        <taxon>Bacteria</taxon>
        <taxon>Bacillati</taxon>
        <taxon>Actinomycetota</taxon>
        <taxon>Actinomycetes</taxon>
        <taxon>Micrococcales</taxon>
        <taxon>Bogoriellaceae</taxon>
        <taxon>Georgenia</taxon>
    </lineage>
</organism>
<dbReference type="EMBL" id="BAABGN010000002">
    <property type="protein sequence ID" value="GAA4417257.1"/>
    <property type="molecule type" value="Genomic_DNA"/>
</dbReference>
<accession>A0ABP8KVS8</accession>
<protein>
    <submittedName>
        <fullName evidence="2">Uncharacterized protein</fullName>
    </submittedName>
</protein>
<keyword evidence="4" id="KW-1185">Reference proteome</keyword>
<feature type="region of interest" description="Disordered" evidence="1">
    <location>
        <begin position="1"/>
        <end position="74"/>
    </location>
</feature>
<dbReference type="RefSeq" id="WP_345214959.1">
    <property type="nucleotide sequence ID" value="NZ_BAABGN010000002.1"/>
</dbReference>
<sequence>MSTDRPEPTAIELDPDVVGEEHHVDGEPVPEEYEPEPELAVATREADAADVADQLDEVPDLDDESDADDESGSY</sequence>
<name>A0ABP8KVS8_9MICO</name>
<proteinExistence type="predicted"/>
<reference evidence="2" key="1">
    <citation type="journal article" date="2014" name="Int. J. Syst. Evol. Microbiol.">
        <title>Complete genome of a new Firmicutes species belonging to the dominant human colonic microbiota ('Ruminococcus bicirculans') reveals two chromosomes and a selective capacity to utilize plant glucans.</title>
        <authorList>
            <consortium name="NISC Comparative Sequencing Program"/>
            <person name="Wegmann U."/>
            <person name="Louis P."/>
            <person name="Goesmann A."/>
            <person name="Henrissat B."/>
            <person name="Duncan S.H."/>
            <person name="Flint H.J."/>
        </authorList>
    </citation>
    <scope>NUCLEOTIDE SEQUENCE</scope>
    <source>
        <strain evidence="2">JCM 17810</strain>
    </source>
</reference>
<reference evidence="2" key="3">
    <citation type="submission" date="2023-12" db="EMBL/GenBank/DDBJ databases">
        <authorList>
            <person name="Sun Q."/>
            <person name="Inoue M."/>
        </authorList>
    </citation>
    <scope>NUCLEOTIDE SEQUENCE</scope>
    <source>
        <strain evidence="2">JCM 17810</strain>
    </source>
</reference>